<protein>
    <submittedName>
        <fullName evidence="2">Uncharacterized protein</fullName>
    </submittedName>
</protein>
<keyword evidence="1" id="KW-1133">Transmembrane helix</keyword>
<keyword evidence="3" id="KW-1185">Reference proteome</keyword>
<dbReference type="AlphaFoldDB" id="A0A165IA02"/>
<proteinExistence type="predicted"/>
<reference evidence="2 3" key="1">
    <citation type="journal article" date="2016" name="Mol. Biol. Evol.">
        <title>Comparative Genomics of Early-Diverging Mushroom-Forming Fungi Provides Insights into the Origins of Lignocellulose Decay Capabilities.</title>
        <authorList>
            <person name="Nagy L.G."/>
            <person name="Riley R."/>
            <person name="Tritt A."/>
            <person name="Adam C."/>
            <person name="Daum C."/>
            <person name="Floudas D."/>
            <person name="Sun H."/>
            <person name="Yadav J.S."/>
            <person name="Pangilinan J."/>
            <person name="Larsson K.H."/>
            <person name="Matsuura K."/>
            <person name="Barry K."/>
            <person name="Labutti K."/>
            <person name="Kuo R."/>
            <person name="Ohm R.A."/>
            <person name="Bhattacharya S.S."/>
            <person name="Shirouzu T."/>
            <person name="Yoshinaga Y."/>
            <person name="Martin F.M."/>
            <person name="Grigoriev I.V."/>
            <person name="Hibbett D.S."/>
        </authorList>
    </citation>
    <scope>NUCLEOTIDE SEQUENCE [LARGE SCALE GENOMIC DNA]</scope>
    <source>
        <strain evidence="2 3">HHB12733</strain>
    </source>
</reference>
<gene>
    <name evidence="2" type="ORF">CALCODRAFT_128229</name>
</gene>
<evidence type="ECO:0000313" key="3">
    <source>
        <dbReference type="Proteomes" id="UP000076842"/>
    </source>
</evidence>
<keyword evidence="1" id="KW-0812">Transmembrane</keyword>
<feature type="transmembrane region" description="Helical" evidence="1">
    <location>
        <begin position="6"/>
        <end position="27"/>
    </location>
</feature>
<dbReference type="InParanoid" id="A0A165IA02"/>
<evidence type="ECO:0000313" key="2">
    <source>
        <dbReference type="EMBL" id="KZT60306.1"/>
    </source>
</evidence>
<dbReference type="EMBL" id="KV423932">
    <property type="protein sequence ID" value="KZT60306.1"/>
    <property type="molecule type" value="Genomic_DNA"/>
</dbReference>
<organism evidence="2 3">
    <name type="scientific">Calocera cornea HHB12733</name>
    <dbReference type="NCBI Taxonomy" id="1353952"/>
    <lineage>
        <taxon>Eukaryota</taxon>
        <taxon>Fungi</taxon>
        <taxon>Dikarya</taxon>
        <taxon>Basidiomycota</taxon>
        <taxon>Agaricomycotina</taxon>
        <taxon>Dacrymycetes</taxon>
        <taxon>Dacrymycetales</taxon>
        <taxon>Dacrymycetaceae</taxon>
        <taxon>Calocera</taxon>
    </lineage>
</organism>
<sequence>MPEPSIVLGVMRSIWYTLAITVLRTTVTQHAARASRRCSVLKTRIRTTTKTRKLHPPRPPGAIICMYRVRTGGRKGEVQQSEQSECRRAGECYMDWMHELRGKYG</sequence>
<keyword evidence="1" id="KW-0472">Membrane</keyword>
<name>A0A165IA02_9BASI</name>
<dbReference type="Proteomes" id="UP000076842">
    <property type="component" value="Unassembled WGS sequence"/>
</dbReference>
<accession>A0A165IA02</accession>
<evidence type="ECO:0000256" key="1">
    <source>
        <dbReference type="SAM" id="Phobius"/>
    </source>
</evidence>